<keyword evidence="2" id="KW-0808">Transferase</keyword>
<dbReference type="OrthoDB" id="9772751at2"/>
<dbReference type="Pfam" id="PF13649">
    <property type="entry name" value="Methyltransf_25"/>
    <property type="match status" value="1"/>
</dbReference>
<accession>A0A4P8YGG0</accession>
<dbReference type="InterPro" id="IPR041698">
    <property type="entry name" value="Methyltransf_25"/>
</dbReference>
<sequence>MTQEYYQHNAQRFFNDTVAVDMESLYRPFTTRLPPGARVLDAGCGSGRDALAFRGMGYRVDAFDASPNLAALARAHSGLPVREMRFQDLEAQACYEGIWCCASLLHVARAELPSVMARLARALKPGGVWYLSFKYGNEERRQAGRCFTDLDESGLNALLAPLPQLTLLECWQTRDLRPERSERWLNALLRRES</sequence>
<feature type="domain" description="Methyltransferase" evidence="1">
    <location>
        <begin position="39"/>
        <end position="127"/>
    </location>
</feature>
<dbReference type="PANTHER" id="PTHR43464:SF94">
    <property type="entry name" value="MALONYL-[ACYL-CARRIER PROTEIN] O-METHYLTRANSFERASE"/>
    <property type="match status" value="1"/>
</dbReference>
<dbReference type="CDD" id="cd02440">
    <property type="entry name" value="AdoMet_MTases"/>
    <property type="match status" value="1"/>
</dbReference>
<dbReference type="SUPFAM" id="SSF53335">
    <property type="entry name" value="S-adenosyl-L-methionine-dependent methyltransferases"/>
    <property type="match status" value="1"/>
</dbReference>
<organism evidence="2 3">
    <name type="scientific">Jejubacter calystegiae</name>
    <dbReference type="NCBI Taxonomy" id="2579935"/>
    <lineage>
        <taxon>Bacteria</taxon>
        <taxon>Pseudomonadati</taxon>
        <taxon>Pseudomonadota</taxon>
        <taxon>Gammaproteobacteria</taxon>
        <taxon>Enterobacterales</taxon>
        <taxon>Enterobacteriaceae</taxon>
        <taxon>Jejubacter</taxon>
    </lineage>
</organism>
<dbReference type="AlphaFoldDB" id="A0A4P8YGG0"/>
<proteinExistence type="predicted"/>
<dbReference type="Gene3D" id="3.40.50.150">
    <property type="entry name" value="Vaccinia Virus protein VP39"/>
    <property type="match status" value="1"/>
</dbReference>
<reference evidence="2 3" key="1">
    <citation type="submission" date="2019-05" db="EMBL/GenBank/DDBJ databases">
        <title>Complete genome sequence of Izhakiella calystegiae KSNA2, an endophyte isolated from beach morning glory (Calystegia soldanella).</title>
        <authorList>
            <person name="Jiang L."/>
            <person name="Jeong J.C."/>
            <person name="Kim C.Y."/>
            <person name="Kim D.H."/>
            <person name="Kim S.W."/>
            <person name="Lee j."/>
        </authorList>
    </citation>
    <scope>NUCLEOTIDE SEQUENCE [LARGE SCALE GENOMIC DNA]</scope>
    <source>
        <strain evidence="2 3">KSNA2</strain>
    </source>
</reference>
<name>A0A4P8YGG0_9ENTR</name>
<dbReference type="Proteomes" id="UP000302163">
    <property type="component" value="Chromosome"/>
</dbReference>
<dbReference type="EMBL" id="CP040428">
    <property type="protein sequence ID" value="QCT19681.1"/>
    <property type="molecule type" value="Genomic_DNA"/>
</dbReference>
<keyword evidence="2" id="KW-0489">Methyltransferase</keyword>
<gene>
    <name evidence="2" type="ORF">FEM41_08435</name>
</gene>
<dbReference type="GO" id="GO:0008168">
    <property type="term" value="F:methyltransferase activity"/>
    <property type="evidence" value="ECO:0007669"/>
    <property type="project" value="UniProtKB-KW"/>
</dbReference>
<dbReference type="InterPro" id="IPR029063">
    <property type="entry name" value="SAM-dependent_MTases_sf"/>
</dbReference>
<keyword evidence="3" id="KW-1185">Reference proteome</keyword>
<evidence type="ECO:0000313" key="2">
    <source>
        <dbReference type="EMBL" id="QCT19681.1"/>
    </source>
</evidence>
<evidence type="ECO:0000313" key="3">
    <source>
        <dbReference type="Proteomes" id="UP000302163"/>
    </source>
</evidence>
<dbReference type="KEGG" id="izh:FEM41_08435"/>
<evidence type="ECO:0000259" key="1">
    <source>
        <dbReference type="Pfam" id="PF13649"/>
    </source>
</evidence>
<dbReference type="RefSeq" id="WP_138095562.1">
    <property type="nucleotide sequence ID" value="NZ_CP040428.1"/>
</dbReference>
<dbReference type="PANTHER" id="PTHR43464">
    <property type="entry name" value="METHYLTRANSFERASE"/>
    <property type="match status" value="1"/>
</dbReference>
<protein>
    <submittedName>
        <fullName evidence="2">Class I SAM-dependent methyltransferase</fullName>
    </submittedName>
</protein>
<dbReference type="GO" id="GO:0032259">
    <property type="term" value="P:methylation"/>
    <property type="evidence" value="ECO:0007669"/>
    <property type="project" value="UniProtKB-KW"/>
</dbReference>